<dbReference type="AlphaFoldDB" id="A0AAI8YLG0"/>
<evidence type="ECO:0000313" key="2">
    <source>
        <dbReference type="EMBL" id="CAJ2508945.1"/>
    </source>
</evidence>
<comment type="caution">
    <text evidence="2">The sequence shown here is derived from an EMBL/GenBank/DDBJ whole genome shotgun (WGS) entry which is preliminary data.</text>
</comment>
<gene>
    <name evidence="2" type="ORF">KHLLAP_LOCUS9413</name>
</gene>
<dbReference type="EMBL" id="CAUWAG010000012">
    <property type="protein sequence ID" value="CAJ2508945.1"/>
    <property type="molecule type" value="Genomic_DNA"/>
</dbReference>
<sequence length="98" mass="10676">MTGEGSANPAYDDRANKRAKIVNAATGERKEVAVAHPWELSRALEQLPGSRPLRPGHRATFPGTGYEGASQGQEVLAWRRRGAPRRLIGGYNEQPVRG</sequence>
<proteinExistence type="predicted"/>
<accession>A0AAI8YLG0</accession>
<evidence type="ECO:0000313" key="3">
    <source>
        <dbReference type="Proteomes" id="UP001295740"/>
    </source>
</evidence>
<name>A0AAI8YLG0_9PEZI</name>
<organism evidence="2 3">
    <name type="scientific">Anthostomella pinea</name>
    <dbReference type="NCBI Taxonomy" id="933095"/>
    <lineage>
        <taxon>Eukaryota</taxon>
        <taxon>Fungi</taxon>
        <taxon>Dikarya</taxon>
        <taxon>Ascomycota</taxon>
        <taxon>Pezizomycotina</taxon>
        <taxon>Sordariomycetes</taxon>
        <taxon>Xylariomycetidae</taxon>
        <taxon>Xylariales</taxon>
        <taxon>Xylariaceae</taxon>
        <taxon>Anthostomella</taxon>
    </lineage>
</organism>
<protein>
    <submittedName>
        <fullName evidence="2">Uu.00g139710.m01.CDS01</fullName>
    </submittedName>
</protein>
<feature type="region of interest" description="Disordered" evidence="1">
    <location>
        <begin position="47"/>
        <end position="72"/>
    </location>
</feature>
<reference evidence="2" key="1">
    <citation type="submission" date="2023-10" db="EMBL/GenBank/DDBJ databases">
        <authorList>
            <person name="Hackl T."/>
        </authorList>
    </citation>
    <scope>NUCLEOTIDE SEQUENCE</scope>
</reference>
<evidence type="ECO:0000256" key="1">
    <source>
        <dbReference type="SAM" id="MobiDB-lite"/>
    </source>
</evidence>
<dbReference type="Proteomes" id="UP001295740">
    <property type="component" value="Unassembled WGS sequence"/>
</dbReference>
<keyword evidence="3" id="KW-1185">Reference proteome</keyword>